<keyword evidence="3" id="KW-1185">Reference proteome</keyword>
<gene>
    <name evidence="2" type="ORF">SNE40_014257</name>
</gene>
<evidence type="ECO:0000313" key="3">
    <source>
        <dbReference type="Proteomes" id="UP001347796"/>
    </source>
</evidence>
<dbReference type="AlphaFoldDB" id="A0AAN8JI05"/>
<name>A0AAN8JI05_PATCE</name>
<protein>
    <submittedName>
        <fullName evidence="2">Uncharacterized protein</fullName>
    </submittedName>
</protein>
<organism evidence="2 3">
    <name type="scientific">Patella caerulea</name>
    <name type="common">Rayed Mediterranean limpet</name>
    <dbReference type="NCBI Taxonomy" id="87958"/>
    <lineage>
        <taxon>Eukaryota</taxon>
        <taxon>Metazoa</taxon>
        <taxon>Spiralia</taxon>
        <taxon>Lophotrochozoa</taxon>
        <taxon>Mollusca</taxon>
        <taxon>Gastropoda</taxon>
        <taxon>Patellogastropoda</taxon>
        <taxon>Patelloidea</taxon>
        <taxon>Patellidae</taxon>
        <taxon>Patella</taxon>
    </lineage>
</organism>
<sequence>MEDVVPKIGQTNDENANLTTDKEGDPIPSASVRMVGIGTTDSINMPSTSFPPDQSNGSEYILNDVDIPAKQGEDKILAQIIDWKQTNKKPQWEEIANNDVSIKYY</sequence>
<dbReference type="Proteomes" id="UP001347796">
    <property type="component" value="Unassembled WGS sequence"/>
</dbReference>
<comment type="caution">
    <text evidence="2">The sequence shown here is derived from an EMBL/GenBank/DDBJ whole genome shotgun (WGS) entry which is preliminary data.</text>
</comment>
<dbReference type="EMBL" id="JAZGQO010000010">
    <property type="protein sequence ID" value="KAK6175880.1"/>
    <property type="molecule type" value="Genomic_DNA"/>
</dbReference>
<feature type="region of interest" description="Disordered" evidence="1">
    <location>
        <begin position="1"/>
        <end position="30"/>
    </location>
</feature>
<reference evidence="2 3" key="1">
    <citation type="submission" date="2024-01" db="EMBL/GenBank/DDBJ databases">
        <title>The genome of the rayed Mediterranean limpet Patella caerulea (Linnaeus, 1758).</title>
        <authorList>
            <person name="Anh-Thu Weber A."/>
            <person name="Halstead-Nussloch G."/>
        </authorList>
    </citation>
    <scope>NUCLEOTIDE SEQUENCE [LARGE SCALE GENOMIC DNA]</scope>
    <source>
        <strain evidence="2">AATW-2023a</strain>
        <tissue evidence="2">Whole specimen</tissue>
    </source>
</reference>
<proteinExistence type="predicted"/>
<evidence type="ECO:0000313" key="2">
    <source>
        <dbReference type="EMBL" id="KAK6175880.1"/>
    </source>
</evidence>
<accession>A0AAN8JI05</accession>
<feature type="compositionally biased region" description="Polar residues" evidence="1">
    <location>
        <begin position="9"/>
        <end position="19"/>
    </location>
</feature>
<evidence type="ECO:0000256" key="1">
    <source>
        <dbReference type="SAM" id="MobiDB-lite"/>
    </source>
</evidence>